<dbReference type="PROSITE" id="PS50011">
    <property type="entry name" value="PROTEIN_KINASE_DOM"/>
    <property type="match status" value="1"/>
</dbReference>
<protein>
    <recommendedName>
        <fullName evidence="7">Protein kinase domain-containing protein</fullName>
    </recommendedName>
</protein>
<dbReference type="InterPro" id="IPR017441">
    <property type="entry name" value="Protein_kinase_ATP_BS"/>
</dbReference>
<dbReference type="GO" id="GO:0005524">
    <property type="term" value="F:ATP binding"/>
    <property type="evidence" value="ECO:0007669"/>
    <property type="project" value="UniProtKB-UniRule"/>
</dbReference>
<dbReference type="EMBL" id="CDPU01000032">
    <property type="protein sequence ID" value="CEO53051.1"/>
    <property type="molecule type" value="Genomic_DNA"/>
</dbReference>
<dbReference type="Pfam" id="PF00069">
    <property type="entry name" value="Pkinase"/>
    <property type="match status" value="1"/>
</dbReference>
<evidence type="ECO:0000313" key="8">
    <source>
        <dbReference type="EMBL" id="CEO53051.1"/>
    </source>
</evidence>
<gene>
    <name evidence="8" type="ORF">BN869_000009109_1</name>
</gene>
<dbReference type="SUPFAM" id="SSF56112">
    <property type="entry name" value="Protein kinase-like (PK-like)"/>
    <property type="match status" value="1"/>
</dbReference>
<dbReference type="InterPro" id="IPR051175">
    <property type="entry name" value="CLK_kinases"/>
</dbReference>
<dbReference type="GO" id="GO:0043484">
    <property type="term" value="P:regulation of RNA splicing"/>
    <property type="evidence" value="ECO:0007669"/>
    <property type="project" value="TreeGrafter"/>
</dbReference>
<proteinExistence type="predicted"/>
<organism evidence="8">
    <name type="scientific">Bionectria ochroleuca</name>
    <name type="common">Gliocladium roseum</name>
    <dbReference type="NCBI Taxonomy" id="29856"/>
    <lineage>
        <taxon>Eukaryota</taxon>
        <taxon>Fungi</taxon>
        <taxon>Dikarya</taxon>
        <taxon>Ascomycota</taxon>
        <taxon>Pezizomycotina</taxon>
        <taxon>Sordariomycetes</taxon>
        <taxon>Hypocreomycetidae</taxon>
        <taxon>Hypocreales</taxon>
        <taxon>Bionectriaceae</taxon>
        <taxon>Clonostachys</taxon>
    </lineage>
</organism>
<dbReference type="PANTHER" id="PTHR45646">
    <property type="entry name" value="SERINE/THREONINE-PROTEIN KINASE DOA-RELATED"/>
    <property type="match status" value="1"/>
</dbReference>
<evidence type="ECO:0000256" key="3">
    <source>
        <dbReference type="ARBA" id="ARBA00022741"/>
    </source>
</evidence>
<evidence type="ECO:0000256" key="6">
    <source>
        <dbReference type="PROSITE-ProRule" id="PRU10141"/>
    </source>
</evidence>
<keyword evidence="2" id="KW-0808">Transferase</keyword>
<dbReference type="SMART" id="SM00220">
    <property type="entry name" value="S_TKc"/>
    <property type="match status" value="1"/>
</dbReference>
<evidence type="ECO:0000259" key="7">
    <source>
        <dbReference type="PROSITE" id="PS50011"/>
    </source>
</evidence>
<keyword evidence="4" id="KW-0418">Kinase</keyword>
<keyword evidence="5 6" id="KW-0067">ATP-binding</keyword>
<dbReference type="InterPro" id="IPR011009">
    <property type="entry name" value="Kinase-like_dom_sf"/>
</dbReference>
<feature type="binding site" evidence="6">
    <location>
        <position position="106"/>
    </location>
    <ligand>
        <name>ATP</name>
        <dbReference type="ChEBI" id="CHEBI:30616"/>
    </ligand>
</feature>
<dbReference type="AlphaFoldDB" id="A0A0B7KEC6"/>
<dbReference type="GO" id="GO:0004674">
    <property type="term" value="F:protein serine/threonine kinase activity"/>
    <property type="evidence" value="ECO:0007669"/>
    <property type="project" value="UniProtKB-KW"/>
</dbReference>
<dbReference type="Gene3D" id="1.10.510.10">
    <property type="entry name" value="Transferase(Phosphotransferase) domain 1"/>
    <property type="match status" value="1"/>
</dbReference>
<dbReference type="GO" id="GO:0005634">
    <property type="term" value="C:nucleus"/>
    <property type="evidence" value="ECO:0007669"/>
    <property type="project" value="TreeGrafter"/>
</dbReference>
<evidence type="ECO:0000256" key="2">
    <source>
        <dbReference type="ARBA" id="ARBA00022679"/>
    </source>
</evidence>
<reference evidence="8" key="1">
    <citation type="submission" date="2015-01" db="EMBL/GenBank/DDBJ databases">
        <authorList>
            <person name="Durling Mikael"/>
        </authorList>
    </citation>
    <scope>NUCLEOTIDE SEQUENCE</scope>
</reference>
<keyword evidence="1" id="KW-0723">Serine/threonine-protein kinase</keyword>
<evidence type="ECO:0000256" key="5">
    <source>
        <dbReference type="ARBA" id="ARBA00022840"/>
    </source>
</evidence>
<dbReference type="PANTHER" id="PTHR45646:SF11">
    <property type="entry name" value="SERINE_THREONINE-PROTEIN KINASE DOA"/>
    <property type="match status" value="1"/>
</dbReference>
<name>A0A0B7KEC6_BIOOC</name>
<sequence length="425" mass="48633">MQRFLTPRVFSSRFSSNATLSIQLPARHRPYCHTQLRLFTQMSTPTSSSPVEEETVLTYEPQRFYPAKLGEVFDSRYTVVSKLGFGMNSTIWLCRDSKSQEYVAVKVCALRQKFRDSEARTQAESEQAVAAFFNSIQIEHPGINSLRLLRSHFEVQGPHGTHPCLVHTPLGMNLLQLRNVMQNQVLPTPLLQHTLLRVSFGLDLLHQADLSPNNILISVPDTNIFSQVDKAESEHPTILKTTGDRTIYGSRPLPITQGIPVICDFGESRMGQPGQKYRGDVMPDFYRAPEVILGMEWDEKIDIWCVGLMIWDLFQGTRLFYALKDRILNDEQHLAEMVSLMGPPPKAFLERSPKCREYWNADGNWIASTPIPEQSFDMREAQLKGEDHHLLLALVKKIFRWLPEERATAQDLTEDAFLTQFLKKN</sequence>
<feature type="domain" description="Protein kinase" evidence="7">
    <location>
        <begin position="77"/>
        <end position="418"/>
    </location>
</feature>
<dbReference type="InterPro" id="IPR000719">
    <property type="entry name" value="Prot_kinase_dom"/>
</dbReference>
<evidence type="ECO:0000256" key="1">
    <source>
        <dbReference type="ARBA" id="ARBA00022527"/>
    </source>
</evidence>
<evidence type="ECO:0000256" key="4">
    <source>
        <dbReference type="ARBA" id="ARBA00022777"/>
    </source>
</evidence>
<dbReference type="Gene3D" id="3.30.200.20">
    <property type="entry name" value="Phosphorylase Kinase, domain 1"/>
    <property type="match status" value="1"/>
</dbReference>
<dbReference type="PROSITE" id="PS00107">
    <property type="entry name" value="PROTEIN_KINASE_ATP"/>
    <property type="match status" value="1"/>
</dbReference>
<accession>A0A0B7KEC6</accession>
<keyword evidence="3 6" id="KW-0547">Nucleotide-binding</keyword>